<sequence length="233" mass="26767">MMQFQLTRKQMTNLLYSLKGEGQEPSAILAGFEAYQSDNNQIPHFLLKRNKKWSNQENGLSTNEIVSLANLCELTSLTSSSLQNWIKRDVKDLIGAPELGKKYSIEQVAMLLIVKDLKTVFDFEKIRQLLSVVFNTLSDRSDDFMSPLAFYEIYATVLDSLDESSSLSLNDRQLENHIISKVHLYNRQFPDLSQEQWEPIKNVLVITILAVLATHLQLRTQLYLNTNSHLIFP</sequence>
<keyword evidence="2" id="KW-1185">Reference proteome</keyword>
<dbReference type="InterPro" id="IPR014975">
    <property type="entry name" value="DUF1836"/>
</dbReference>
<dbReference type="Pfam" id="PF08876">
    <property type="entry name" value="DUF1836"/>
    <property type="match status" value="1"/>
</dbReference>
<accession>A0A4S4BR06</accession>
<dbReference type="PANTHER" id="PTHR40056">
    <property type="entry name" value="HYPOTHETICAL CYTOSOLIC PROTEIN"/>
    <property type="match status" value="1"/>
</dbReference>
<name>A0A4S4BR06_9BACI</name>
<dbReference type="EMBL" id="SSNT01000015">
    <property type="protein sequence ID" value="THF77397.1"/>
    <property type="molecule type" value="Genomic_DNA"/>
</dbReference>
<dbReference type="AlphaFoldDB" id="A0A4S4BR06"/>
<comment type="caution">
    <text evidence="1">The sequence shown here is derived from an EMBL/GenBank/DDBJ whole genome shotgun (WGS) entry which is preliminary data.</text>
</comment>
<evidence type="ECO:0000313" key="2">
    <source>
        <dbReference type="Proteomes" id="UP000310334"/>
    </source>
</evidence>
<reference evidence="1 2" key="1">
    <citation type="submission" date="2019-04" db="EMBL/GenBank/DDBJ databases">
        <title>Bacillus sediminilitoris sp. nov., isolated from a tidal flat sediment on the East China Sea.</title>
        <authorList>
            <person name="Wei Y."/>
            <person name="Mao H."/>
            <person name="Fang J."/>
        </authorList>
    </citation>
    <scope>NUCLEOTIDE SEQUENCE [LARGE SCALE GENOMIC DNA]</scope>
    <source>
        <strain evidence="1 2">DSL-17</strain>
    </source>
</reference>
<gene>
    <name evidence="1" type="ORF">E6W99_18835</name>
</gene>
<dbReference type="Proteomes" id="UP000310334">
    <property type="component" value="Unassembled WGS sequence"/>
</dbReference>
<protein>
    <submittedName>
        <fullName evidence="1">DUF1836 domain-containing protein</fullName>
    </submittedName>
</protein>
<proteinExistence type="predicted"/>
<dbReference type="PANTHER" id="PTHR40056:SF1">
    <property type="entry name" value="DUF1836 DOMAIN-CONTAINING PROTEIN"/>
    <property type="match status" value="1"/>
</dbReference>
<evidence type="ECO:0000313" key="1">
    <source>
        <dbReference type="EMBL" id="THF77397.1"/>
    </source>
</evidence>
<dbReference type="OrthoDB" id="2351599at2"/>
<organism evidence="1 2">
    <name type="scientific">Metabacillus sediminilitoris</name>
    <dbReference type="NCBI Taxonomy" id="2567941"/>
    <lineage>
        <taxon>Bacteria</taxon>
        <taxon>Bacillati</taxon>
        <taxon>Bacillota</taxon>
        <taxon>Bacilli</taxon>
        <taxon>Bacillales</taxon>
        <taxon>Bacillaceae</taxon>
        <taxon>Metabacillus</taxon>
    </lineage>
</organism>